<reference evidence="2" key="1">
    <citation type="submission" date="2016-09" db="EMBL/GenBank/DDBJ databases">
        <authorList>
            <person name="Guldener U."/>
        </authorList>
    </citation>
    <scope>NUCLEOTIDE SEQUENCE [LARGE SCALE GENOMIC DNA]</scope>
    <source>
        <strain evidence="2">V64-1</strain>
    </source>
</reference>
<evidence type="ECO:0000313" key="1">
    <source>
        <dbReference type="EMBL" id="SCO92830.1"/>
    </source>
</evidence>
<name>A0A2H3U7H9_FUSOX</name>
<sequence>MNVARQRSGRNTSGG</sequence>
<accession>A0A2H3U7H9</accession>
<protein>
    <submittedName>
        <fullName evidence="1">Uncharacterized protein</fullName>
    </submittedName>
</protein>
<dbReference type="EMBL" id="FMJY01000020">
    <property type="protein sequence ID" value="SCO92830.1"/>
    <property type="molecule type" value="Genomic_DNA"/>
</dbReference>
<organism evidence="1 2">
    <name type="scientific">Fusarium oxysporum</name>
    <name type="common">Fusarium vascular wilt</name>
    <dbReference type="NCBI Taxonomy" id="5507"/>
    <lineage>
        <taxon>Eukaryota</taxon>
        <taxon>Fungi</taxon>
        <taxon>Dikarya</taxon>
        <taxon>Ascomycota</taxon>
        <taxon>Pezizomycotina</taxon>
        <taxon>Sordariomycetes</taxon>
        <taxon>Hypocreomycetidae</taxon>
        <taxon>Hypocreales</taxon>
        <taxon>Nectriaceae</taxon>
        <taxon>Fusarium</taxon>
        <taxon>Fusarium oxysporum species complex</taxon>
    </lineage>
</organism>
<gene>
    <name evidence="1" type="ORF">FRV6_16958</name>
</gene>
<dbReference type="Proteomes" id="UP000219369">
    <property type="component" value="Unassembled WGS sequence"/>
</dbReference>
<evidence type="ECO:0000313" key="2">
    <source>
        <dbReference type="Proteomes" id="UP000219369"/>
    </source>
</evidence>
<proteinExistence type="predicted"/>